<proteinExistence type="predicted"/>
<accession>A0A139I2Q9</accession>
<evidence type="ECO:0000256" key="2">
    <source>
        <dbReference type="SAM" id="Coils"/>
    </source>
</evidence>
<dbReference type="PANTHER" id="PTHR37987:SF1">
    <property type="entry name" value="OXO-4-HYDROXY-4-CARBOXY-5-UREIDOIMIDAZOLINE DECARBOXYLASE DOMAIN-CONTAINING PROTEIN"/>
    <property type="match status" value="1"/>
</dbReference>
<keyword evidence="1" id="KW-0659">Purine metabolism</keyword>
<feature type="non-terminal residue" evidence="4">
    <location>
        <position position="1"/>
    </location>
</feature>
<dbReference type="OrthoDB" id="5398391at2759"/>
<dbReference type="InterPro" id="IPR018020">
    <property type="entry name" value="OHCU_decarboxylase"/>
</dbReference>
<keyword evidence="2" id="KW-0175">Coiled coil</keyword>
<organism evidence="4 5">
    <name type="scientific">Pseudocercospora musae</name>
    <dbReference type="NCBI Taxonomy" id="113226"/>
    <lineage>
        <taxon>Eukaryota</taxon>
        <taxon>Fungi</taxon>
        <taxon>Dikarya</taxon>
        <taxon>Ascomycota</taxon>
        <taxon>Pezizomycotina</taxon>
        <taxon>Dothideomycetes</taxon>
        <taxon>Dothideomycetidae</taxon>
        <taxon>Mycosphaerellales</taxon>
        <taxon>Mycosphaerellaceae</taxon>
        <taxon>Pseudocercospora</taxon>
    </lineage>
</organism>
<dbReference type="Proteomes" id="UP000073492">
    <property type="component" value="Unassembled WGS sequence"/>
</dbReference>
<comment type="caution">
    <text evidence="4">The sequence shown here is derived from an EMBL/GenBank/DDBJ whole genome shotgun (WGS) entry which is preliminary data.</text>
</comment>
<dbReference type="AlphaFoldDB" id="A0A139I2Q9"/>
<gene>
    <name evidence="4" type="ORF">AC579_4032</name>
</gene>
<dbReference type="InterPro" id="IPR036778">
    <property type="entry name" value="OHCU_decarboxylase_sf"/>
</dbReference>
<dbReference type="Pfam" id="PF09349">
    <property type="entry name" value="OHCU_decarbox"/>
    <property type="match status" value="1"/>
</dbReference>
<dbReference type="Gene3D" id="1.10.3330.10">
    <property type="entry name" value="Oxo-4-hydroxy-4-carboxy-5-ureidoimidazoline decarboxylase"/>
    <property type="match status" value="1"/>
</dbReference>
<feature type="coiled-coil region" evidence="2">
    <location>
        <begin position="183"/>
        <end position="215"/>
    </location>
</feature>
<sequence length="270" mass="30185">LDLVARASEHALLGIHLHLRREFASDGPNPYFLFCYHICPLLNHHALLLQLNREAWRIANTLRVDPATTQRSETSTFDFRTPPENSLYPTTEMAVQKLPPVESVPDLATEERANILDLLFEPSTQLHTLSVPLLHEKQFQSYADLISAVGVQLTELSESASSSDTIWLESILRSHPRLGAKKVESAQSQAEQASLQGNAEEAEQLRTLNEQYEKTFPGLRYVVFVNGRSRPVIMDDMRARIAAGDVKSERLAAIRAMCEIAADRASKLSA</sequence>
<protein>
    <recommendedName>
        <fullName evidence="3">Oxo-4-hydroxy-4-carboxy-5-ureidoimidazoline decarboxylase domain-containing protein</fullName>
    </recommendedName>
</protein>
<feature type="domain" description="Oxo-4-hydroxy-4-carboxy-5-ureidoimidazoline decarboxylase" evidence="3">
    <location>
        <begin position="107"/>
        <end position="265"/>
    </location>
</feature>
<dbReference type="STRING" id="113226.A0A139I2Q9"/>
<dbReference type="SUPFAM" id="SSF158694">
    <property type="entry name" value="UraD-Like"/>
    <property type="match status" value="1"/>
</dbReference>
<keyword evidence="5" id="KW-1185">Reference proteome</keyword>
<evidence type="ECO:0000256" key="1">
    <source>
        <dbReference type="ARBA" id="ARBA00022631"/>
    </source>
</evidence>
<dbReference type="PANTHER" id="PTHR37987">
    <property type="entry name" value="CHROMOSOME 9, WHOLE GENOME SHOTGUN SEQUENCE"/>
    <property type="match status" value="1"/>
</dbReference>
<evidence type="ECO:0000313" key="5">
    <source>
        <dbReference type="Proteomes" id="UP000073492"/>
    </source>
</evidence>
<name>A0A139I2Q9_9PEZI</name>
<dbReference type="EMBL" id="LFZO01000387">
    <property type="protein sequence ID" value="KXT08969.1"/>
    <property type="molecule type" value="Genomic_DNA"/>
</dbReference>
<evidence type="ECO:0000259" key="3">
    <source>
        <dbReference type="Pfam" id="PF09349"/>
    </source>
</evidence>
<evidence type="ECO:0000313" key="4">
    <source>
        <dbReference type="EMBL" id="KXT08969.1"/>
    </source>
</evidence>
<reference evidence="4 5" key="1">
    <citation type="submission" date="2015-07" db="EMBL/GenBank/DDBJ databases">
        <title>Comparative genomics of the Sigatoka disease complex on banana suggests a link between parallel evolutionary changes in Pseudocercospora fijiensis and Pseudocercospora eumusae and increased virulence on the banana host.</title>
        <authorList>
            <person name="Chang T.-C."/>
            <person name="Salvucci A."/>
            <person name="Crous P.W."/>
            <person name="Stergiopoulos I."/>
        </authorList>
    </citation>
    <scope>NUCLEOTIDE SEQUENCE [LARGE SCALE GENOMIC DNA]</scope>
    <source>
        <strain evidence="4 5">CBS 116634</strain>
    </source>
</reference>
<dbReference type="GO" id="GO:0006144">
    <property type="term" value="P:purine nucleobase metabolic process"/>
    <property type="evidence" value="ECO:0007669"/>
    <property type="project" value="UniProtKB-KW"/>
</dbReference>